<organism evidence="2 3">
    <name type="scientific">Eubacterium pyruvativorans</name>
    <dbReference type="NCBI Taxonomy" id="155865"/>
    <lineage>
        <taxon>Bacteria</taxon>
        <taxon>Bacillati</taxon>
        <taxon>Bacillota</taxon>
        <taxon>Clostridia</taxon>
        <taxon>Eubacteriales</taxon>
        <taxon>Eubacteriaceae</taxon>
        <taxon>Eubacterium</taxon>
    </lineage>
</organism>
<dbReference type="EMBL" id="FPBT01000013">
    <property type="protein sequence ID" value="SFU56821.1"/>
    <property type="molecule type" value="Genomic_DNA"/>
</dbReference>
<dbReference type="InterPro" id="IPR004821">
    <property type="entry name" value="Cyt_trans-like"/>
</dbReference>
<dbReference type="STRING" id="155865.SAMN05216515_11426"/>
<dbReference type="Pfam" id="PF01467">
    <property type="entry name" value="CTP_transf_like"/>
    <property type="match status" value="1"/>
</dbReference>
<sequence length="1618" mass="186650">MDENREIRAEIAEMLETELRDPDFLEEADLDEERIERLLSSDALRQIAGELAEQEERSQEAYCGTPEQGRFLMEEVAETARKYLDCLEDEPEEGWLTYCYNHILARLFPETAELPDEEEYETGRALLMQVLRAALEFERKTLPFDPRKDLWLLNRQEVLAGNWNREYLEMLDLFREEYILEFMRIGCEITPFNTIGHIGGVHYVAMYMAYQLAEVGVPVDLAVISGAAALHDIGKYGCKKNEGKRVPYLHYYYTDLYCARVHLPAIGHIAVNHSVWDLELENLSVESLLLIYADFRVKSSRKEDGTEEVHFYTLKESFDVILNKLDNVDDAKRQRYQKVYAKLKDFEDYMREFGVETALPEQFGKCPRKPAEPPQPTKREQVLLEGEDIVSQLKYEAISHNIRLMSIFSKDSDFGNLIEAARSERQWKNVRTYINIFDEYSTYMTERQKTMTLKFLFELLSHREADIRLQAADLMGRIISDFNENYEKELPEGVHLRKKAVTNLSLFRDYLKQIAEPGLRYTEQHKKWIGYCMGHFVRSALKGSDEEERRAYLETLAEYYREEAEPAVMTAEERTEHELILLKTLMDVRPETDETFRQAVIPFIRRTQQAEIKELLVGAISTARKYLPDYNEEEYYRDLRIVMGLPADEQNFQDNEGALFLEDLKMGTSWIIKVANIELMLRNLRDDKDLGSMMHLGMHLTNLLKVSETVSVRNTAGRALIRICREMTYSQRNELAVELFNGLETGDPIVSKYVPEFLGRLTLMLRPSELDEMIITLEQHILGANIQVAASMVNTIGVMLRNFHYFASQFPGEENAKRQLRMLYIMIKACSHYNRELSRDAFVDVGALFAESRVPMEQKDFLFVHCCKKIRVMLNENAEGDLDFYSNAAVLNHIYRYIGLHQFETGAFAFPKRRKACFYPGTFDPFSLGHKAVAARIRDMGFDVYLALDEFSWSKHTQPRLMRRKIMNMSVANEENMYPFPDDISINIANPEDVKYLKKVFEGKDLYIAVGSDVVENASAYKAPPMPDSIHTVNHIIFARESSENEGEDPEQKTYGIKADVIRLKLDKFYEDISSTKIRENIDLNRDISNLIDAVAQNFIYDNDMYLREPTYKHVLEAREIGIGAFKPRGAESLWPLYSQLTGTGYDTNAVDRYVEQDHVWTQYIDNAGKDKKMIAFSAVHPVGTRDLLKEVKDPAVAAHIRLSAKGSVASIGFFYADRHGEIENVSQIAITEMLTELIARDYAYAIYNPVDEAGYNEPVLRALKKQGFVNIAPEEADRPLLAVDMKSPVIIFRDVETIIKNPFNKDPRVLRALKDAHDHLLKVMNQIYPGNLILSFNMSAVHNKIIRKVAELNGVSTIDDKRKRRGPYMSVPFGKALSDVLVPNTVTKALHIEKYFNRSVKGFKIAEAHNYSSVMNQVRTIKSFNRPVILIDDLLHKGHRMRMLTPYLKKAGVEIKVVLSGVMTGRAMDLMADQNLNVESAYFLPTIRMWLNERDCYPFVGGDSIDSRKGYGGCERSSSVNLIMPYVKPEFIGKGDPDAEYQYSLTCLRNAKHIMETLQEVYQETYSKRLTLKRLGEVITTPRIPDMDVAVKFDENVEPSRFIENDIERLIRLKWGD</sequence>
<dbReference type="RefSeq" id="WP_207646736.1">
    <property type="nucleotide sequence ID" value="NZ_FOWF01000014.1"/>
</dbReference>
<dbReference type="InterPro" id="IPR016024">
    <property type="entry name" value="ARM-type_fold"/>
</dbReference>
<dbReference type="GO" id="GO:0016779">
    <property type="term" value="F:nucleotidyltransferase activity"/>
    <property type="evidence" value="ECO:0007669"/>
    <property type="project" value="UniProtKB-KW"/>
</dbReference>
<dbReference type="SUPFAM" id="SSF53271">
    <property type="entry name" value="PRTase-like"/>
    <property type="match status" value="1"/>
</dbReference>
<keyword evidence="2" id="KW-0808">Transferase</keyword>
<keyword evidence="2" id="KW-0548">Nucleotidyltransferase</keyword>
<feature type="domain" description="Cytidyltransferase-like" evidence="1">
    <location>
        <begin position="918"/>
        <end position="1081"/>
    </location>
</feature>
<keyword evidence="3" id="KW-1185">Reference proteome</keyword>
<dbReference type="InterPro" id="IPR029057">
    <property type="entry name" value="PRTase-like"/>
</dbReference>
<evidence type="ECO:0000313" key="2">
    <source>
        <dbReference type="EMBL" id="SFU56821.1"/>
    </source>
</evidence>
<reference evidence="2 3" key="1">
    <citation type="submission" date="2016-10" db="EMBL/GenBank/DDBJ databases">
        <authorList>
            <person name="de Groot N.N."/>
        </authorList>
    </citation>
    <scope>NUCLEOTIDE SEQUENCE [LARGE SCALE GENOMIC DNA]</scope>
    <source>
        <strain evidence="2 3">KHGC13</strain>
    </source>
</reference>
<dbReference type="SUPFAM" id="SSF48371">
    <property type="entry name" value="ARM repeat"/>
    <property type="match status" value="1"/>
</dbReference>
<dbReference type="SUPFAM" id="SSF52374">
    <property type="entry name" value="Nucleotidylyl transferase"/>
    <property type="match status" value="1"/>
</dbReference>
<evidence type="ECO:0000313" key="3">
    <source>
        <dbReference type="Proteomes" id="UP000198817"/>
    </source>
</evidence>
<gene>
    <name evidence="2" type="ORF">SAMN05216508_11326</name>
</gene>
<protein>
    <submittedName>
        <fullName evidence="2">Nicotinic acid mononucleotide adenylyltransferase</fullName>
    </submittedName>
</protein>
<dbReference type="SUPFAM" id="SSF109604">
    <property type="entry name" value="HD-domain/PDEase-like"/>
    <property type="match status" value="1"/>
</dbReference>
<proteinExistence type="predicted"/>
<evidence type="ECO:0000259" key="1">
    <source>
        <dbReference type="Pfam" id="PF01467"/>
    </source>
</evidence>
<dbReference type="Proteomes" id="UP000198817">
    <property type="component" value="Unassembled WGS sequence"/>
</dbReference>
<dbReference type="Gene3D" id="3.40.50.620">
    <property type="entry name" value="HUPs"/>
    <property type="match status" value="1"/>
</dbReference>
<dbReference type="InterPro" id="IPR014729">
    <property type="entry name" value="Rossmann-like_a/b/a_fold"/>
</dbReference>
<accession>A0A1I7H7Y2</accession>
<name>A0A1I7H7Y2_9FIRM</name>